<dbReference type="InterPro" id="IPR050095">
    <property type="entry name" value="ECF_ABC_transporter_ATP-bd"/>
</dbReference>
<dbReference type="Pfam" id="PF00005">
    <property type="entry name" value="ABC_tran"/>
    <property type="match status" value="1"/>
</dbReference>
<dbReference type="SMART" id="SM00382">
    <property type="entry name" value="AAA"/>
    <property type="match status" value="1"/>
</dbReference>
<evidence type="ECO:0000256" key="3">
    <source>
        <dbReference type="ARBA" id="ARBA00022840"/>
    </source>
</evidence>
<dbReference type="InterPro" id="IPR003439">
    <property type="entry name" value="ABC_transporter-like_ATP-bd"/>
</dbReference>
<dbReference type="SUPFAM" id="SSF52540">
    <property type="entry name" value="P-loop containing nucleoside triphosphate hydrolases"/>
    <property type="match status" value="1"/>
</dbReference>
<protein>
    <submittedName>
        <fullName evidence="5">Energy-coupling factor ABC transporter ATP-binding protein</fullName>
    </submittedName>
</protein>
<keyword evidence="6" id="KW-1185">Reference proteome</keyword>
<proteinExistence type="predicted"/>
<dbReference type="KEGG" id="maqe:RJ40_00655"/>
<dbReference type="EMBL" id="CP036172">
    <property type="protein sequence ID" value="QSZ66116.1"/>
    <property type="molecule type" value="Genomic_DNA"/>
</dbReference>
<dbReference type="GO" id="GO:0042626">
    <property type="term" value="F:ATPase-coupled transmembrane transporter activity"/>
    <property type="evidence" value="ECO:0007669"/>
    <property type="project" value="TreeGrafter"/>
</dbReference>
<dbReference type="RefSeq" id="WP_265581418.1">
    <property type="nucleotide sequence ID" value="NZ_CP036172.1"/>
</dbReference>
<accession>A0A8A3S3A2</accession>
<dbReference type="InterPro" id="IPR017871">
    <property type="entry name" value="ABC_transporter-like_CS"/>
</dbReference>
<dbReference type="GO" id="GO:0016887">
    <property type="term" value="F:ATP hydrolysis activity"/>
    <property type="evidence" value="ECO:0007669"/>
    <property type="project" value="InterPro"/>
</dbReference>
<dbReference type="PROSITE" id="PS00211">
    <property type="entry name" value="ABC_TRANSPORTER_1"/>
    <property type="match status" value="1"/>
</dbReference>
<dbReference type="Gene3D" id="3.40.50.300">
    <property type="entry name" value="P-loop containing nucleotide triphosphate hydrolases"/>
    <property type="match status" value="1"/>
</dbReference>
<dbReference type="GeneID" id="76422819"/>
<dbReference type="GO" id="GO:0043190">
    <property type="term" value="C:ATP-binding cassette (ABC) transporter complex"/>
    <property type="evidence" value="ECO:0007669"/>
    <property type="project" value="TreeGrafter"/>
</dbReference>
<evidence type="ECO:0000259" key="4">
    <source>
        <dbReference type="SMART" id="SM00382"/>
    </source>
</evidence>
<keyword evidence="1" id="KW-0813">Transport</keyword>
<dbReference type="Proteomes" id="UP001042704">
    <property type="component" value="Chromosome"/>
</dbReference>
<evidence type="ECO:0000313" key="5">
    <source>
        <dbReference type="EMBL" id="QSZ66116.1"/>
    </source>
</evidence>
<dbReference type="GO" id="GO:0005524">
    <property type="term" value="F:ATP binding"/>
    <property type="evidence" value="ECO:0007669"/>
    <property type="project" value="UniProtKB-KW"/>
</dbReference>
<keyword evidence="3 5" id="KW-0067">ATP-binding</keyword>
<name>A0A8A3S3A2_9EURY</name>
<dbReference type="PANTHER" id="PTHR43553">
    <property type="entry name" value="HEAVY METAL TRANSPORTER"/>
    <property type="match status" value="1"/>
</dbReference>
<reference evidence="5" key="2">
    <citation type="submission" date="2019-02" db="EMBL/GenBank/DDBJ databases">
        <authorList>
            <person name="Chen S.-C."/>
            <person name="Chien H.-H."/>
            <person name="Lai M.-C."/>
        </authorList>
    </citation>
    <scope>NUCLEOTIDE SEQUENCE</scope>
    <source>
        <strain evidence="5">N2F9704</strain>
    </source>
</reference>
<organism evidence="5 6">
    <name type="scientific">Methanofollis aquaemaris</name>
    <dbReference type="NCBI Taxonomy" id="126734"/>
    <lineage>
        <taxon>Archaea</taxon>
        <taxon>Methanobacteriati</taxon>
        <taxon>Methanobacteriota</taxon>
        <taxon>Stenosarchaea group</taxon>
        <taxon>Methanomicrobia</taxon>
        <taxon>Methanomicrobiales</taxon>
        <taxon>Methanomicrobiaceae</taxon>
        <taxon>Methanofollis</taxon>
    </lineage>
</organism>
<keyword evidence="2" id="KW-0547">Nucleotide-binding</keyword>
<evidence type="ECO:0000256" key="2">
    <source>
        <dbReference type="ARBA" id="ARBA00022741"/>
    </source>
</evidence>
<feature type="domain" description="AAA+ ATPase" evidence="4">
    <location>
        <begin position="20"/>
        <end position="195"/>
    </location>
</feature>
<dbReference type="InterPro" id="IPR003593">
    <property type="entry name" value="AAA+_ATPase"/>
</dbReference>
<dbReference type="InterPro" id="IPR027417">
    <property type="entry name" value="P-loop_NTPase"/>
</dbReference>
<gene>
    <name evidence="5" type="ORF">RJ40_00655</name>
</gene>
<dbReference type="AlphaFoldDB" id="A0A8A3S3A2"/>
<reference evidence="5" key="1">
    <citation type="journal article" date="2001" name="Int. J. Syst. Evol. Microbiol.">
        <title>Methanofollis aquaemaris sp. nov., a methanogen isolated from an aquaculture fish pond.</title>
        <authorList>
            <person name="Lai M.C."/>
            <person name="Chen S.C."/>
        </authorList>
    </citation>
    <scope>NUCLEOTIDE SEQUENCE</scope>
    <source>
        <strain evidence="5">N2F9704</strain>
    </source>
</reference>
<evidence type="ECO:0000256" key="1">
    <source>
        <dbReference type="ARBA" id="ARBA00022448"/>
    </source>
</evidence>
<sequence length="227" mass="24294">MITITGLRHQILSIPFLTLEEGYTAVIGQNGSGKSTLLSLLAGLALPAAGTISVDDRPPRGVEVGWVAEFPDQSLLFTRVYDEVAGPSRFAHLPCAEVARRVDEAAALVGIESLLPRTFRELSGGERALVALATALSSRPELLVLDEFDSHLDAETVGKVGEALAASGARYSVRCTQDMETAASADMVLYLQGGKVRHAGPPDQVFSALKETCFYPYSRRMRDAGCL</sequence>
<evidence type="ECO:0000313" key="6">
    <source>
        <dbReference type="Proteomes" id="UP001042704"/>
    </source>
</evidence>